<sequence>MHLWGPLNAVLLRYLSAEEMCRYWLERAMFRSMYRIRPVGIAARAISLVLLLPWLLANVHGARDRPGNSRARMIADVEVGIEPDILYTAWRTPIFPVGYAAALAGAVAAALAALWDISWGAPFLILFLLFQAGPFAARWLERLNVTAFRSHAEARLGELIDGRIPRPGAATTFVSVGRVSLVFHYASITGWDSPSGPRRVGVRYLEWVDTGIFVPAGPRTAFVPDYVRIEAGADSAPMRAVAGAVALPLGLVGGSLYGRVIGRDSGSVDNVPVYPLLDLDLDEIVVVDISRAGWSRGAFLRSSRKSTD</sequence>
<dbReference type="Proteomes" id="UP000236732">
    <property type="component" value="Unassembled WGS sequence"/>
</dbReference>
<keyword evidence="1" id="KW-1133">Transmembrane helix</keyword>
<proteinExistence type="predicted"/>
<feature type="transmembrane region" description="Helical" evidence="1">
    <location>
        <begin position="121"/>
        <end position="140"/>
    </location>
</feature>
<evidence type="ECO:0000256" key="1">
    <source>
        <dbReference type="SAM" id="Phobius"/>
    </source>
</evidence>
<evidence type="ECO:0000313" key="3">
    <source>
        <dbReference type="Proteomes" id="UP000236732"/>
    </source>
</evidence>
<name>A0A1H6F480_9ACTN</name>
<feature type="transmembrane region" description="Helical" evidence="1">
    <location>
        <begin position="41"/>
        <end position="62"/>
    </location>
</feature>
<gene>
    <name evidence="2" type="ORF">SAMN05444920_1443</name>
</gene>
<dbReference type="EMBL" id="FNVT01000044">
    <property type="protein sequence ID" value="SEH03784.1"/>
    <property type="molecule type" value="Genomic_DNA"/>
</dbReference>
<reference evidence="2 3" key="1">
    <citation type="submission" date="2016-10" db="EMBL/GenBank/DDBJ databases">
        <authorList>
            <person name="de Groot N.N."/>
        </authorList>
    </citation>
    <scope>NUCLEOTIDE SEQUENCE [LARGE SCALE GENOMIC DNA]</scope>
    <source>
        <strain evidence="2 3">CGMCC 4.7037</strain>
    </source>
</reference>
<feature type="transmembrane region" description="Helical" evidence="1">
    <location>
        <begin position="94"/>
        <end position="115"/>
    </location>
</feature>
<evidence type="ECO:0000313" key="2">
    <source>
        <dbReference type="EMBL" id="SEH03784.1"/>
    </source>
</evidence>
<accession>A0A1H6F480</accession>
<keyword evidence="1" id="KW-0812">Transmembrane</keyword>
<keyword evidence="3" id="KW-1185">Reference proteome</keyword>
<keyword evidence="1" id="KW-0472">Membrane</keyword>
<protein>
    <submittedName>
        <fullName evidence="2">Uncharacterized protein</fullName>
    </submittedName>
</protein>
<dbReference type="AlphaFoldDB" id="A0A1H6F480"/>
<organism evidence="2 3">
    <name type="scientific">Nonomuraea solani</name>
    <dbReference type="NCBI Taxonomy" id="1144553"/>
    <lineage>
        <taxon>Bacteria</taxon>
        <taxon>Bacillati</taxon>
        <taxon>Actinomycetota</taxon>
        <taxon>Actinomycetes</taxon>
        <taxon>Streptosporangiales</taxon>
        <taxon>Streptosporangiaceae</taxon>
        <taxon>Nonomuraea</taxon>
    </lineage>
</organism>